<organism evidence="1 2">
    <name type="scientific">Solanum bulbocastanum</name>
    <name type="common">Wild potato</name>
    <dbReference type="NCBI Taxonomy" id="147425"/>
    <lineage>
        <taxon>Eukaryota</taxon>
        <taxon>Viridiplantae</taxon>
        <taxon>Streptophyta</taxon>
        <taxon>Embryophyta</taxon>
        <taxon>Tracheophyta</taxon>
        <taxon>Spermatophyta</taxon>
        <taxon>Magnoliopsida</taxon>
        <taxon>eudicotyledons</taxon>
        <taxon>Gunneridae</taxon>
        <taxon>Pentapetalae</taxon>
        <taxon>asterids</taxon>
        <taxon>lamiids</taxon>
        <taxon>Solanales</taxon>
        <taxon>Solanaceae</taxon>
        <taxon>Solanoideae</taxon>
        <taxon>Solaneae</taxon>
        <taxon>Solanum</taxon>
    </lineage>
</organism>
<sequence>MRPDLIIGQERKDEIPVELEQGTKARGYMADWVPQEKVLAHRANGGFLTHWVEFHIGEYMAHVYCQISCRSTQNKDEMSVHEQKINMIKMMRCNS</sequence>
<reference evidence="1 2" key="1">
    <citation type="submission" date="2024-02" db="EMBL/GenBank/DDBJ databases">
        <title>de novo genome assembly of Solanum bulbocastanum strain 11H21.</title>
        <authorList>
            <person name="Hosaka A.J."/>
        </authorList>
    </citation>
    <scope>NUCLEOTIDE SEQUENCE [LARGE SCALE GENOMIC DNA]</scope>
    <source>
        <tissue evidence="1">Young leaves</tissue>
    </source>
</reference>
<accession>A0AAN8U0Z8</accession>
<proteinExistence type="predicted"/>
<dbReference type="EMBL" id="JBANQN010000003">
    <property type="protein sequence ID" value="KAK6794061.1"/>
    <property type="molecule type" value="Genomic_DNA"/>
</dbReference>
<name>A0AAN8U0Z8_SOLBU</name>
<comment type="caution">
    <text evidence="1">The sequence shown here is derived from an EMBL/GenBank/DDBJ whole genome shotgun (WGS) entry which is preliminary data.</text>
</comment>
<gene>
    <name evidence="1" type="ORF">RDI58_007514</name>
</gene>
<dbReference type="Proteomes" id="UP001371456">
    <property type="component" value="Unassembled WGS sequence"/>
</dbReference>
<protein>
    <submittedName>
        <fullName evidence="1">Uncharacterized protein</fullName>
    </submittedName>
</protein>
<evidence type="ECO:0000313" key="1">
    <source>
        <dbReference type="EMBL" id="KAK6794061.1"/>
    </source>
</evidence>
<dbReference type="AlphaFoldDB" id="A0AAN8U0Z8"/>
<dbReference type="Gene3D" id="3.40.50.2000">
    <property type="entry name" value="Glycogen Phosphorylase B"/>
    <property type="match status" value="1"/>
</dbReference>
<evidence type="ECO:0000313" key="2">
    <source>
        <dbReference type="Proteomes" id="UP001371456"/>
    </source>
</evidence>
<keyword evidence="2" id="KW-1185">Reference proteome</keyword>
<dbReference type="SUPFAM" id="SSF53756">
    <property type="entry name" value="UDP-Glycosyltransferase/glycogen phosphorylase"/>
    <property type="match status" value="1"/>
</dbReference>